<keyword evidence="1" id="KW-0472">Membrane</keyword>
<dbReference type="AlphaFoldDB" id="A0A0V0YC51"/>
<dbReference type="Proteomes" id="UP000054632">
    <property type="component" value="Unassembled WGS sequence"/>
</dbReference>
<feature type="transmembrane region" description="Helical" evidence="1">
    <location>
        <begin position="76"/>
        <end position="101"/>
    </location>
</feature>
<dbReference type="EMBL" id="JYDV01000010">
    <property type="protein sequence ID" value="KRZ43356.1"/>
    <property type="molecule type" value="Genomic_DNA"/>
</dbReference>
<reference evidence="6 7" key="1">
    <citation type="submission" date="2015-01" db="EMBL/GenBank/DDBJ databases">
        <title>Evolution of Trichinella species and genotypes.</title>
        <authorList>
            <person name="Korhonen P.K."/>
            <person name="Edoardo P."/>
            <person name="Giuseppe L.R."/>
            <person name="Gasser R.B."/>
        </authorList>
    </citation>
    <scope>NUCLEOTIDE SEQUENCE [LARGE SCALE GENOMIC DNA]</scope>
    <source>
        <strain evidence="3">ISS13</strain>
        <strain evidence="2">ISS141</strain>
        <strain evidence="5">ISS176</strain>
        <strain evidence="4">ISS588</strain>
    </source>
</reference>
<comment type="caution">
    <text evidence="2">The sequence shown here is derived from an EMBL/GenBank/DDBJ whole genome shotgun (WGS) entry which is preliminary data.</text>
</comment>
<evidence type="ECO:0000313" key="8">
    <source>
        <dbReference type="Proteomes" id="UP000054815"/>
    </source>
</evidence>
<proteinExistence type="predicted"/>
<evidence type="ECO:0000313" key="7">
    <source>
        <dbReference type="Proteomes" id="UP000054805"/>
    </source>
</evidence>
<keyword evidence="1" id="KW-1133">Transmembrane helix</keyword>
<keyword evidence="1" id="KW-0812">Transmembrane</keyword>
<evidence type="ECO:0000313" key="5">
    <source>
        <dbReference type="EMBL" id="KRZ43356.1"/>
    </source>
</evidence>
<keyword evidence="7" id="KW-1185">Reference proteome</keyword>
<name>A0A0V0YC51_TRIPS</name>
<sequence>MCFRLTINESQSVIYVKALFTPLSMQTNIAFLTYIHRVSWHTLNLLYAAMPNVRLIPLNVGGIVPLSIKIPSSEGIYAWLCSGFNMLPLWLLILIHLLWMFTNSDQYYFFPQTLTPNADDN</sequence>
<dbReference type="Proteomes" id="UP000054815">
    <property type="component" value="Unassembled WGS sequence"/>
</dbReference>
<evidence type="ECO:0000313" key="2">
    <source>
        <dbReference type="EMBL" id="KRX97958.1"/>
    </source>
</evidence>
<dbReference type="EMBL" id="JYDR01000004">
    <property type="protein sequence ID" value="KRY78493.1"/>
    <property type="molecule type" value="Genomic_DNA"/>
</dbReference>
<dbReference type="Proteomes" id="UP000054805">
    <property type="component" value="Unassembled WGS sequence"/>
</dbReference>
<gene>
    <name evidence="3" type="ORF">T4A_8335</name>
    <name evidence="4" type="ORF">T4B_909</name>
    <name evidence="5" type="ORF">T4C_7140</name>
    <name evidence="2" type="ORF">T4E_260</name>
</gene>
<dbReference type="EMBL" id="JYDU01000026">
    <property type="protein sequence ID" value="KRX97958.1"/>
    <property type="molecule type" value="Genomic_DNA"/>
</dbReference>
<accession>A0A0V0YC51</accession>
<dbReference type="EMBL" id="JYDS01000058">
    <property type="protein sequence ID" value="KRZ28403.1"/>
    <property type="molecule type" value="Genomic_DNA"/>
</dbReference>
<organism evidence="2 8">
    <name type="scientific">Trichinella pseudospiralis</name>
    <name type="common">Parasitic roundworm</name>
    <dbReference type="NCBI Taxonomy" id="6337"/>
    <lineage>
        <taxon>Eukaryota</taxon>
        <taxon>Metazoa</taxon>
        <taxon>Ecdysozoa</taxon>
        <taxon>Nematoda</taxon>
        <taxon>Enoplea</taxon>
        <taxon>Dorylaimia</taxon>
        <taxon>Trichinellida</taxon>
        <taxon>Trichinellidae</taxon>
        <taxon>Trichinella</taxon>
    </lineage>
</organism>
<evidence type="ECO:0000313" key="4">
    <source>
        <dbReference type="EMBL" id="KRZ28403.1"/>
    </source>
</evidence>
<evidence type="ECO:0000256" key="1">
    <source>
        <dbReference type="SAM" id="Phobius"/>
    </source>
</evidence>
<evidence type="ECO:0000313" key="3">
    <source>
        <dbReference type="EMBL" id="KRY78493.1"/>
    </source>
</evidence>
<dbReference type="Proteomes" id="UP000054826">
    <property type="component" value="Unassembled WGS sequence"/>
</dbReference>
<protein>
    <submittedName>
        <fullName evidence="2">Uncharacterized protein</fullName>
    </submittedName>
</protein>
<evidence type="ECO:0000313" key="6">
    <source>
        <dbReference type="Proteomes" id="UP000054632"/>
    </source>
</evidence>